<accession>A0ABU7GYL5</accession>
<dbReference type="InterPro" id="IPR018060">
    <property type="entry name" value="HTH_AraC"/>
</dbReference>
<evidence type="ECO:0000256" key="1">
    <source>
        <dbReference type="ARBA" id="ARBA00023015"/>
    </source>
</evidence>
<dbReference type="Proteomes" id="UP001337681">
    <property type="component" value="Unassembled WGS sequence"/>
</dbReference>
<keyword evidence="6" id="KW-1185">Reference proteome</keyword>
<proteinExistence type="predicted"/>
<dbReference type="InterPro" id="IPR009057">
    <property type="entry name" value="Homeodomain-like_sf"/>
</dbReference>
<keyword evidence="1" id="KW-0805">Transcription regulation</keyword>
<evidence type="ECO:0000256" key="3">
    <source>
        <dbReference type="ARBA" id="ARBA00023163"/>
    </source>
</evidence>
<name>A0ABU7GYL5_9SPHI</name>
<dbReference type="SUPFAM" id="SSF46689">
    <property type="entry name" value="Homeodomain-like"/>
    <property type="match status" value="1"/>
</dbReference>
<evidence type="ECO:0000313" key="5">
    <source>
        <dbReference type="EMBL" id="MEE1884112.1"/>
    </source>
</evidence>
<reference evidence="5 6" key="1">
    <citation type="submission" date="2024-01" db="EMBL/GenBank/DDBJ databases">
        <title>Pedobacter sp. nov., isolated from oil-contaminated soil.</title>
        <authorList>
            <person name="Le N.T.T."/>
        </authorList>
    </citation>
    <scope>NUCLEOTIDE SEQUENCE [LARGE SCALE GENOMIC DNA]</scope>
    <source>
        <strain evidence="5 6">VNH31</strain>
    </source>
</reference>
<dbReference type="PANTHER" id="PTHR43280">
    <property type="entry name" value="ARAC-FAMILY TRANSCRIPTIONAL REGULATOR"/>
    <property type="match status" value="1"/>
</dbReference>
<sequence>MVVEQFLEASNLEVSNLELGYVTVSPSPSEEELLKISQGLNELGFELIVNEKDKIIEQVKNTIIETIQNIDEVYEFPNLPTLLSDKITKDYASISRLFSEREGITLEKFIIQQKVEKIKELLQDDELNINEIAWKLGYSSSAHLSAQFKCVTHLTPTAFKTKNAKTRKSLDEI</sequence>
<feature type="domain" description="HTH araC/xylS-type" evidence="4">
    <location>
        <begin position="83"/>
        <end position="162"/>
    </location>
</feature>
<keyword evidence="2" id="KW-0238">DNA-binding</keyword>
<evidence type="ECO:0000256" key="2">
    <source>
        <dbReference type="ARBA" id="ARBA00023125"/>
    </source>
</evidence>
<dbReference type="EMBL" id="JAZDQU010000001">
    <property type="protein sequence ID" value="MEE1884112.1"/>
    <property type="molecule type" value="Genomic_DNA"/>
</dbReference>
<evidence type="ECO:0000313" key="6">
    <source>
        <dbReference type="Proteomes" id="UP001337681"/>
    </source>
</evidence>
<dbReference type="Gene3D" id="1.10.10.60">
    <property type="entry name" value="Homeodomain-like"/>
    <property type="match status" value="1"/>
</dbReference>
<dbReference type="RefSeq" id="WP_330145030.1">
    <property type="nucleotide sequence ID" value="NZ_JAZDQU010000001.1"/>
</dbReference>
<dbReference type="Pfam" id="PF12833">
    <property type="entry name" value="HTH_18"/>
    <property type="match status" value="1"/>
</dbReference>
<gene>
    <name evidence="5" type="ORF">VRU49_01650</name>
</gene>
<comment type="caution">
    <text evidence="5">The sequence shown here is derived from an EMBL/GenBank/DDBJ whole genome shotgun (WGS) entry which is preliminary data.</text>
</comment>
<dbReference type="PROSITE" id="PS01124">
    <property type="entry name" value="HTH_ARAC_FAMILY_2"/>
    <property type="match status" value="1"/>
</dbReference>
<organism evidence="5 6">
    <name type="scientific">Pedobacter flavus</name>
    <dbReference type="NCBI Taxonomy" id="3113906"/>
    <lineage>
        <taxon>Bacteria</taxon>
        <taxon>Pseudomonadati</taxon>
        <taxon>Bacteroidota</taxon>
        <taxon>Sphingobacteriia</taxon>
        <taxon>Sphingobacteriales</taxon>
        <taxon>Sphingobacteriaceae</taxon>
        <taxon>Pedobacter</taxon>
    </lineage>
</organism>
<protein>
    <submittedName>
        <fullName evidence="5">AraC family transcriptional regulator</fullName>
    </submittedName>
</protein>
<dbReference type="SMART" id="SM00342">
    <property type="entry name" value="HTH_ARAC"/>
    <property type="match status" value="1"/>
</dbReference>
<keyword evidence="3" id="KW-0804">Transcription</keyword>
<evidence type="ECO:0000259" key="4">
    <source>
        <dbReference type="PROSITE" id="PS01124"/>
    </source>
</evidence>
<dbReference type="PANTHER" id="PTHR43280:SF2">
    <property type="entry name" value="HTH-TYPE TRANSCRIPTIONAL REGULATOR EXSA"/>
    <property type="match status" value="1"/>
</dbReference>